<evidence type="ECO:0000313" key="2">
    <source>
        <dbReference type="EMBL" id="MEI7036235.1"/>
    </source>
</evidence>
<organism evidence="2 3">
    <name type="scientific">Fulvimonas yonginensis</name>
    <dbReference type="NCBI Taxonomy" id="1495200"/>
    <lineage>
        <taxon>Bacteria</taxon>
        <taxon>Pseudomonadati</taxon>
        <taxon>Pseudomonadota</taxon>
        <taxon>Gammaproteobacteria</taxon>
        <taxon>Lysobacterales</taxon>
        <taxon>Rhodanobacteraceae</taxon>
        <taxon>Fulvimonas</taxon>
    </lineage>
</organism>
<accession>A0ABU8J9P9</accession>
<protein>
    <submittedName>
        <fullName evidence="2">TPM domain-containing protein</fullName>
    </submittedName>
</protein>
<evidence type="ECO:0000313" key="3">
    <source>
        <dbReference type="Proteomes" id="UP001381174"/>
    </source>
</evidence>
<gene>
    <name evidence="2" type="ORF">WAT24_05615</name>
</gene>
<reference evidence="2 3" key="1">
    <citation type="journal article" date="2014" name="Int. J. Syst. Evol. Microbiol.">
        <title>Fulvimonas yonginensis sp. nov., isolated from greenhouse soil, and emended description of the genus Fulvimonas.</title>
        <authorList>
            <person name="Ahn J.H."/>
            <person name="Kim S.J."/>
            <person name="Weon H.Y."/>
            <person name="Hong S.B."/>
            <person name="Seok S.J."/>
            <person name="Kwon S.W."/>
        </authorList>
    </citation>
    <scope>NUCLEOTIDE SEQUENCE [LARGE SCALE GENOMIC DNA]</scope>
    <source>
        <strain evidence="2 3">KACC 16952</strain>
    </source>
</reference>
<sequence>MTVMQRLMANLFGGWFQLRQRFPAMLLDELADAVTLGEREHLGELRFAVESRLTVRAVLAGVSARARAEEVFAQLRVWDTEDNCGVLIYLLLSEQRIEIVADRGIARRVPQAQWDAICARMRGAFARAEWREGSLAGIEAVHALLREHFPAGDRPNPDELPDRPVLL</sequence>
<comment type="caution">
    <text evidence="2">The sequence shown here is derived from an EMBL/GenBank/DDBJ whole genome shotgun (WGS) entry which is preliminary data.</text>
</comment>
<dbReference type="EMBL" id="JBBBNY010000002">
    <property type="protein sequence ID" value="MEI7036235.1"/>
    <property type="molecule type" value="Genomic_DNA"/>
</dbReference>
<dbReference type="Gene3D" id="3.10.310.50">
    <property type="match status" value="1"/>
</dbReference>
<evidence type="ECO:0000259" key="1">
    <source>
        <dbReference type="Pfam" id="PF04536"/>
    </source>
</evidence>
<dbReference type="RefSeq" id="WP_336806840.1">
    <property type="nucleotide sequence ID" value="NZ_JBBBNY010000002.1"/>
</dbReference>
<dbReference type="PANTHER" id="PTHR30373">
    <property type="entry name" value="UPF0603 PROTEIN YGCG"/>
    <property type="match status" value="1"/>
</dbReference>
<dbReference type="PANTHER" id="PTHR30373:SF8">
    <property type="entry name" value="BLL7265 PROTEIN"/>
    <property type="match status" value="1"/>
</dbReference>
<dbReference type="Proteomes" id="UP001381174">
    <property type="component" value="Unassembled WGS sequence"/>
</dbReference>
<proteinExistence type="predicted"/>
<keyword evidence="3" id="KW-1185">Reference proteome</keyword>
<dbReference type="Pfam" id="PF04536">
    <property type="entry name" value="TPM_phosphatase"/>
    <property type="match status" value="1"/>
</dbReference>
<name>A0ABU8J9P9_9GAMM</name>
<dbReference type="InterPro" id="IPR007621">
    <property type="entry name" value="TPM_dom"/>
</dbReference>
<feature type="domain" description="TPM" evidence="1">
    <location>
        <begin position="41"/>
        <end position="143"/>
    </location>
</feature>